<comment type="caution">
    <text evidence="2">The sequence shown here is derived from an EMBL/GenBank/DDBJ whole genome shotgun (WGS) entry which is preliminary data.</text>
</comment>
<evidence type="ECO:0000313" key="3">
    <source>
        <dbReference type="Proteomes" id="UP000185944"/>
    </source>
</evidence>
<proteinExistence type="predicted"/>
<dbReference type="Proteomes" id="UP000185944">
    <property type="component" value="Unassembled WGS sequence"/>
</dbReference>
<dbReference type="RefSeq" id="XP_067543584.1">
    <property type="nucleotide sequence ID" value="XM_067688396.1"/>
</dbReference>
<evidence type="ECO:0000256" key="1">
    <source>
        <dbReference type="SAM" id="MobiDB-lite"/>
    </source>
</evidence>
<sequence>MVDYVILTSKGPVVLHENRRKKGWERWNKALFAGAEYTLSFQYERELLSGSTEKEENIQRLMALAIESIQAQKYGRAQSKKVNVLELQILTSTGEAPEEASVSVVAKKKSLANIIVSGIADLFRKKILGTIRKDKVETYVEGDFSGVERLNRKNSPIDALVAYRIEKDEDEHDPEYQVVFEEAHAGKSERVPEKSSRAEEQGRETSQVTSEEQVYQVLKHFQHHFYVGEFKFIMTLVHSKKCIEEIGAWIYNKDYREIFANLECIINRFITLFVNMAGSTLPVAVETNEYISATTLARSAQSGSTSKARNTTNSPNSPTTLEQMVDLLKAIESEQKAEVTMKNVTLPYIAYLEEVSAIIYSADFVEYIKTVEETISHYKRVSKPEMTAIEQKNRCTVAFLLVDIYHRVIKYRMYTEEAEKLLRRPSHGSTTFQDQIRTLHKHSVKMGELLDATERYKKMVKLIQTGAKLPDVVGDFVDMFELPQGSVIITKDTLILMYSDATRAVIPKKEIWGCSPVPNEDAATEHIDICVSSIYPPSLEFVVDCVNDMRVHWFRLSFKSEEYVARFLKAFRCESVPKTPGLCLSLTPDTIPVEREGRDRLHHTDVQKSHRRMLAILEQRKLVASSDIYTYGRKNKLPDSFLFALKKWVDSSLSDISKVTKEKRASVETYALKTTLLKEVNRIIRDHPPKFPYANKNNEFSNLPEKKLLSHAMPMYLDYLSYTLRVLETEEMHQYSASILKLLGCSVGMKDSAIPCSEFLELALGGEVSVPKSLTRNEFFLSLLVIRYFVIITPYIGAKKFMSILLPLFIYHSKELGVLLENTSSAFQVPE</sequence>
<organism evidence="2 3">
    <name type="scientific">Nematocida displodere</name>
    <dbReference type="NCBI Taxonomy" id="1805483"/>
    <lineage>
        <taxon>Eukaryota</taxon>
        <taxon>Fungi</taxon>
        <taxon>Fungi incertae sedis</taxon>
        <taxon>Microsporidia</taxon>
        <taxon>Nematocida</taxon>
    </lineage>
</organism>
<dbReference type="AlphaFoldDB" id="A0A177ECW7"/>
<feature type="compositionally biased region" description="Basic and acidic residues" evidence="1">
    <location>
        <begin position="185"/>
        <end position="203"/>
    </location>
</feature>
<accession>A0A177ECW7</accession>
<dbReference type="OrthoDB" id="2192527at2759"/>
<dbReference type="EMBL" id="LTDL01000042">
    <property type="protein sequence ID" value="OAG28839.1"/>
    <property type="molecule type" value="Genomic_DNA"/>
</dbReference>
<dbReference type="VEuPathDB" id="MicrosporidiaDB:NEDG_00978"/>
<name>A0A177ECW7_9MICR</name>
<protein>
    <submittedName>
        <fullName evidence="2">Uncharacterized protein</fullName>
    </submittedName>
</protein>
<evidence type="ECO:0000313" key="2">
    <source>
        <dbReference type="EMBL" id="OAG28839.1"/>
    </source>
</evidence>
<keyword evidence="3" id="KW-1185">Reference proteome</keyword>
<reference evidence="2 3" key="1">
    <citation type="submission" date="2016-02" db="EMBL/GenBank/DDBJ databases">
        <title>Discovery of a natural microsporidian pathogen with a broad tissue tropism in Caenorhabditis elegans.</title>
        <authorList>
            <person name="Luallen R.J."/>
            <person name="Reinke A.W."/>
            <person name="Tong L."/>
            <person name="Botts M.R."/>
            <person name="Felix M.-A."/>
            <person name="Troemel E.R."/>
        </authorList>
    </citation>
    <scope>NUCLEOTIDE SEQUENCE [LARGE SCALE GENOMIC DNA]</scope>
    <source>
        <strain evidence="2 3">JUm2807</strain>
    </source>
</reference>
<dbReference type="GeneID" id="93647328"/>
<feature type="region of interest" description="Disordered" evidence="1">
    <location>
        <begin position="185"/>
        <end position="208"/>
    </location>
</feature>
<gene>
    <name evidence="2" type="ORF">NEDG_00978</name>
</gene>